<accession>A0ABQ7ANR7</accession>
<evidence type="ECO:0000313" key="1">
    <source>
        <dbReference type="EMBL" id="KAF3515822.1"/>
    </source>
</evidence>
<name>A0ABQ7ANR7_BRACR</name>
<reference evidence="1 2" key="1">
    <citation type="journal article" date="2020" name="BMC Genomics">
        <title>Intraspecific diversification of the crop wild relative Brassica cretica Lam. using demographic model selection.</title>
        <authorList>
            <person name="Kioukis A."/>
            <person name="Michalopoulou V.A."/>
            <person name="Briers L."/>
            <person name="Pirintsos S."/>
            <person name="Studholme D.J."/>
            <person name="Pavlidis P."/>
            <person name="Sarris P.F."/>
        </authorList>
    </citation>
    <scope>NUCLEOTIDE SEQUENCE [LARGE SCALE GENOMIC DNA]</scope>
    <source>
        <strain evidence="2">cv. PFS-1207/04</strain>
    </source>
</reference>
<comment type="caution">
    <text evidence="1">The sequence shown here is derived from an EMBL/GenBank/DDBJ whole genome shotgun (WGS) entry which is preliminary data.</text>
</comment>
<evidence type="ECO:0000313" key="2">
    <source>
        <dbReference type="Proteomes" id="UP000266723"/>
    </source>
</evidence>
<proteinExistence type="predicted"/>
<sequence>MIMEEASVWFLSQSLEQQEEHKEKKDEERIKKRWSKPYQNCLAYKKLKLLVARGWLEIVRVM</sequence>
<protein>
    <submittedName>
        <fullName evidence="1">Uncharacterized protein</fullName>
    </submittedName>
</protein>
<keyword evidence="2" id="KW-1185">Reference proteome</keyword>
<dbReference type="Proteomes" id="UP000266723">
    <property type="component" value="Unassembled WGS sequence"/>
</dbReference>
<dbReference type="EMBL" id="QGKV02001556">
    <property type="protein sequence ID" value="KAF3515822.1"/>
    <property type="molecule type" value="Genomic_DNA"/>
</dbReference>
<organism evidence="1 2">
    <name type="scientific">Brassica cretica</name>
    <name type="common">Mustard</name>
    <dbReference type="NCBI Taxonomy" id="69181"/>
    <lineage>
        <taxon>Eukaryota</taxon>
        <taxon>Viridiplantae</taxon>
        <taxon>Streptophyta</taxon>
        <taxon>Embryophyta</taxon>
        <taxon>Tracheophyta</taxon>
        <taxon>Spermatophyta</taxon>
        <taxon>Magnoliopsida</taxon>
        <taxon>eudicotyledons</taxon>
        <taxon>Gunneridae</taxon>
        <taxon>Pentapetalae</taxon>
        <taxon>rosids</taxon>
        <taxon>malvids</taxon>
        <taxon>Brassicales</taxon>
        <taxon>Brassicaceae</taxon>
        <taxon>Brassiceae</taxon>
        <taxon>Brassica</taxon>
    </lineage>
</organism>
<gene>
    <name evidence="1" type="ORF">DY000_02059673</name>
</gene>